<dbReference type="PANTHER" id="PTHR42829:SF1">
    <property type="entry name" value="INORGANIC CARBON TRANSPORTER SUBUNIT DABB-RELATED"/>
    <property type="match status" value="1"/>
</dbReference>
<feature type="transmembrane region" description="Helical" evidence="10">
    <location>
        <begin position="440"/>
        <end position="460"/>
    </location>
</feature>
<keyword evidence="7 10" id="KW-1133">Transmembrane helix</keyword>
<sequence length="509" mass="57075">MTGLLVLFFISIGLALISSIIYLLPKVAKSYINVHLVIAFIPVIIALIGLCMTSGNTYIGFWHLDKLSWLLSLFILSIGLIIQRFSVRYLDGDAQYRKYFSLFTFMTVFASIAWLSNDLRLMVILWGLTLFCLTRLIGLNKQWHITKRLAKSTSMIFIVSWVALVIAIILTYNVTGEWQQSTIFSESQLDQFDSWQGVVIQLMLVISVIIPAAQWPFHRWLIESVAAPTPVSAIMHAGIVNVGGVILTRFAPIFTNEWIIGLLIIIATISVLMGAGISLVHVDYKRQLVGSTIGQMGFMLIQCTLGVYSAAIVHLMLHGLFKATLFLRSGSAVRTFDMPSRINESVSYIWVLVGRLLSIMIGIIFWLMDPTSSYQIISALILAWSLSVSWTQLVAYGEGKLGRIIGLLALLIVGLSYFGVHHLFHDLLHQYATSVNHTPIFAVIIMIVLLLIGSALNLWVARNHSSKIVTIIYLWIVHLGESKVQNIETHPRYLKNHEFKGGYQHDANN</sequence>
<feature type="transmembrane region" description="Helical" evidence="10">
    <location>
        <begin position="99"/>
        <end position="115"/>
    </location>
</feature>
<dbReference type="GO" id="GO:0008137">
    <property type="term" value="F:NADH dehydrogenase (ubiquinone) activity"/>
    <property type="evidence" value="ECO:0007669"/>
    <property type="project" value="InterPro"/>
</dbReference>
<feature type="transmembrane region" description="Helical" evidence="10">
    <location>
        <begin position="225"/>
        <end position="246"/>
    </location>
</feature>
<evidence type="ECO:0000256" key="8">
    <source>
        <dbReference type="ARBA" id="ARBA00023065"/>
    </source>
</evidence>
<reference evidence="15" key="1">
    <citation type="submission" date="2017-06" db="EMBL/GenBank/DDBJ databases">
        <title>FDA dAtabase for Regulatory Grade micrObial Sequences (FDA-ARGOS): Supporting development and validation of Infectious Disease Dx tests.</title>
        <authorList>
            <person name="Goldberg B."/>
            <person name="Campos J."/>
            <person name="Tallon L."/>
            <person name="Sadzewicz L."/>
            <person name="Sengamalay N."/>
            <person name="Ott S."/>
            <person name="Godinez A."/>
            <person name="Nagaraj S."/>
            <person name="Vavikolanu K."/>
            <person name="Nadendla S."/>
            <person name="George J."/>
            <person name="Geyer C."/>
            <person name="Sichtig H."/>
        </authorList>
    </citation>
    <scope>NUCLEOTIDE SEQUENCE [LARGE SCALE GENOMIC DNA]</scope>
    <source>
        <strain evidence="15">FDAARGOS_285</strain>
    </source>
</reference>
<dbReference type="GO" id="GO:0005886">
    <property type="term" value="C:plasma membrane"/>
    <property type="evidence" value="ECO:0007669"/>
    <property type="project" value="UniProtKB-SubCell"/>
</dbReference>
<comment type="similarity">
    <text evidence="10">Belongs to the inorganic carbon transporter (TC 9.A.2) DabB family.</text>
</comment>
<feature type="domain" description="NADH:quinone oxidoreductase/Mrp antiporter transmembrane" evidence="12">
    <location>
        <begin position="116"/>
        <end position="396"/>
    </location>
</feature>
<dbReference type="GO" id="GO:0015990">
    <property type="term" value="P:electron transport coupled proton transport"/>
    <property type="evidence" value="ECO:0007669"/>
    <property type="project" value="TreeGrafter"/>
</dbReference>
<evidence type="ECO:0000256" key="9">
    <source>
        <dbReference type="ARBA" id="ARBA00023136"/>
    </source>
</evidence>
<dbReference type="GO" id="GO:0015297">
    <property type="term" value="F:antiporter activity"/>
    <property type="evidence" value="ECO:0007669"/>
    <property type="project" value="UniProtKB-KW"/>
</dbReference>
<dbReference type="InterPro" id="IPR001750">
    <property type="entry name" value="ND/Mrp_TM"/>
</dbReference>
<comment type="function">
    <text evidence="10">Part of an energy-coupled inorganic carbon pump.</text>
</comment>
<dbReference type="Proteomes" id="UP000197058">
    <property type="component" value="Chromosome"/>
</dbReference>
<feature type="transmembrane region" description="Helical" evidence="10">
    <location>
        <begin position="152"/>
        <end position="174"/>
    </location>
</feature>
<feature type="transmembrane region" description="Helical" evidence="10">
    <location>
        <begin position="121"/>
        <end position="140"/>
    </location>
</feature>
<dbReference type="HAMAP" id="MF_00862">
    <property type="entry name" value="DabB"/>
    <property type="match status" value="1"/>
</dbReference>
<dbReference type="PANTHER" id="PTHR42829">
    <property type="entry name" value="NADH-UBIQUINONE OXIDOREDUCTASE CHAIN 5"/>
    <property type="match status" value="1"/>
</dbReference>
<feature type="transmembrane region" description="Helical" evidence="10">
    <location>
        <begin position="401"/>
        <end position="420"/>
    </location>
</feature>
<accession>A0AAI8DFH2</accession>
<dbReference type="InterPro" id="IPR001516">
    <property type="entry name" value="Proton_antipo_N"/>
</dbReference>
<evidence type="ECO:0000256" key="3">
    <source>
        <dbReference type="ARBA" id="ARBA00022448"/>
    </source>
</evidence>
<keyword evidence="9 10" id="KW-0472">Membrane</keyword>
<dbReference type="InterPro" id="IPR003945">
    <property type="entry name" value="NU5C-like"/>
</dbReference>
<organism evidence="14 15">
    <name type="scientific">Mammaliicoccus sciuri</name>
    <name type="common">Staphylococcus sciuri</name>
    <dbReference type="NCBI Taxonomy" id="1296"/>
    <lineage>
        <taxon>Bacteria</taxon>
        <taxon>Bacillati</taxon>
        <taxon>Bacillota</taxon>
        <taxon>Bacilli</taxon>
        <taxon>Bacillales</taxon>
        <taxon>Staphylococcaceae</taxon>
        <taxon>Mammaliicoccus</taxon>
    </lineage>
</organism>
<evidence type="ECO:0000256" key="11">
    <source>
        <dbReference type="RuleBase" id="RU000320"/>
    </source>
</evidence>
<protein>
    <recommendedName>
        <fullName evidence="10">Probable inorganic carbon transporter subunit DabB</fullName>
    </recommendedName>
</protein>
<comment type="subcellular location">
    <subcellularLocation>
        <location evidence="1 10">Cell membrane</location>
        <topology evidence="1 10">Multi-pass membrane protein</topology>
    </subcellularLocation>
    <subcellularLocation>
        <location evidence="11">Membrane</location>
        <topology evidence="11">Multi-pass membrane protein</topology>
    </subcellularLocation>
</comment>
<dbReference type="AlphaFoldDB" id="A0AAI8DFH2"/>
<comment type="subunit">
    <text evidence="10">Forms a complex with DabA.</text>
</comment>
<evidence type="ECO:0000256" key="5">
    <source>
        <dbReference type="ARBA" id="ARBA00022475"/>
    </source>
</evidence>
<feature type="transmembrane region" description="Helical" evidence="10">
    <location>
        <begin position="258"/>
        <end position="280"/>
    </location>
</feature>
<feature type="transmembrane region" description="Helical" evidence="10">
    <location>
        <begin position="292"/>
        <end position="313"/>
    </location>
</feature>
<keyword evidence="3 10" id="KW-0813">Transport</keyword>
<evidence type="ECO:0000313" key="14">
    <source>
        <dbReference type="EMBL" id="ASE33073.1"/>
    </source>
</evidence>
<keyword evidence="5 10" id="KW-1003">Cell membrane</keyword>
<evidence type="ECO:0000256" key="2">
    <source>
        <dbReference type="ARBA" id="ARBA00008483"/>
    </source>
</evidence>
<dbReference type="NCBIfam" id="NF006373">
    <property type="entry name" value="PRK08601.1"/>
    <property type="match status" value="1"/>
</dbReference>
<keyword evidence="4" id="KW-0050">Antiport</keyword>
<dbReference type="PRINTS" id="PR01434">
    <property type="entry name" value="NADHDHGNASE5"/>
</dbReference>
<evidence type="ECO:0000259" key="12">
    <source>
        <dbReference type="Pfam" id="PF00361"/>
    </source>
</evidence>
<dbReference type="RefSeq" id="WP_088592112.1">
    <property type="nucleotide sequence ID" value="NZ_CP022046.2"/>
</dbReference>
<dbReference type="GO" id="GO:0042773">
    <property type="term" value="P:ATP synthesis coupled electron transport"/>
    <property type="evidence" value="ECO:0007669"/>
    <property type="project" value="InterPro"/>
</dbReference>
<feature type="transmembrane region" description="Helical" evidence="10">
    <location>
        <begin position="374"/>
        <end position="394"/>
    </location>
</feature>
<gene>
    <name evidence="10" type="primary">dabB</name>
    <name evidence="14" type="ORF">CEP64_00210</name>
</gene>
<dbReference type="Pfam" id="PF00662">
    <property type="entry name" value="Proton_antipo_N"/>
    <property type="match status" value="1"/>
</dbReference>
<dbReference type="GO" id="GO:0003954">
    <property type="term" value="F:NADH dehydrogenase activity"/>
    <property type="evidence" value="ECO:0007669"/>
    <property type="project" value="TreeGrafter"/>
</dbReference>
<feature type="transmembrane region" description="Helical" evidence="10">
    <location>
        <begin position="348"/>
        <end position="368"/>
    </location>
</feature>
<name>A0AAI8DFH2_MAMSC</name>
<evidence type="ECO:0000259" key="13">
    <source>
        <dbReference type="Pfam" id="PF00662"/>
    </source>
</evidence>
<dbReference type="Pfam" id="PF00361">
    <property type="entry name" value="Proton_antipo_M"/>
    <property type="match status" value="1"/>
</dbReference>
<evidence type="ECO:0000256" key="10">
    <source>
        <dbReference type="HAMAP-Rule" id="MF_00862"/>
    </source>
</evidence>
<feature type="domain" description="NADH-Ubiquinone oxidoreductase (complex I) chain 5 N-terminal" evidence="13">
    <location>
        <begin position="63"/>
        <end position="100"/>
    </location>
</feature>
<feature type="transmembrane region" description="Helical" evidence="10">
    <location>
        <begin position="67"/>
        <end position="87"/>
    </location>
</feature>
<evidence type="ECO:0000313" key="15">
    <source>
        <dbReference type="Proteomes" id="UP000197058"/>
    </source>
</evidence>
<proteinExistence type="inferred from homology"/>
<comment type="similarity">
    <text evidence="2">Belongs to the CPA3 antiporters (TC 2.A.63) subunit A family.</text>
</comment>
<evidence type="ECO:0000256" key="1">
    <source>
        <dbReference type="ARBA" id="ARBA00004651"/>
    </source>
</evidence>
<keyword evidence="8" id="KW-0406">Ion transport</keyword>
<dbReference type="KEGG" id="sscu:CEP64_00210"/>
<evidence type="ECO:0000256" key="7">
    <source>
        <dbReference type="ARBA" id="ARBA00022989"/>
    </source>
</evidence>
<keyword evidence="6 10" id="KW-0812">Transmembrane</keyword>
<evidence type="ECO:0000256" key="4">
    <source>
        <dbReference type="ARBA" id="ARBA00022449"/>
    </source>
</evidence>
<feature type="transmembrane region" description="Helical" evidence="10">
    <location>
        <begin position="36"/>
        <end position="61"/>
    </location>
</feature>
<evidence type="ECO:0000256" key="6">
    <source>
        <dbReference type="ARBA" id="ARBA00022692"/>
    </source>
</evidence>
<dbReference type="EMBL" id="CP022046">
    <property type="protein sequence ID" value="ASE33073.1"/>
    <property type="molecule type" value="Genomic_DNA"/>
</dbReference>
<dbReference type="InterPro" id="IPR046396">
    <property type="entry name" value="Transporter_DabB"/>
</dbReference>
<feature type="transmembrane region" description="Helical" evidence="10">
    <location>
        <begin position="6"/>
        <end position="24"/>
    </location>
</feature>